<accession>K9UAI3</accession>
<feature type="transmembrane region" description="Helical" evidence="6">
    <location>
        <begin position="75"/>
        <end position="98"/>
    </location>
</feature>
<dbReference type="GO" id="GO:0022857">
    <property type="term" value="F:transmembrane transporter activity"/>
    <property type="evidence" value="ECO:0007669"/>
    <property type="project" value="InterPro"/>
</dbReference>
<feature type="transmembrane region" description="Helical" evidence="6">
    <location>
        <begin position="234"/>
        <end position="258"/>
    </location>
</feature>
<dbReference type="Pfam" id="PF07690">
    <property type="entry name" value="MFS_1"/>
    <property type="match status" value="1"/>
</dbReference>
<evidence type="ECO:0000259" key="7">
    <source>
        <dbReference type="PROSITE" id="PS50850"/>
    </source>
</evidence>
<dbReference type="HOGENOM" id="CLU_001265_10_6_3"/>
<evidence type="ECO:0000256" key="6">
    <source>
        <dbReference type="SAM" id="Phobius"/>
    </source>
</evidence>
<organism evidence="8 9">
    <name type="scientific">Chamaesiphon minutus (strain ATCC 27169 / PCC 6605)</name>
    <dbReference type="NCBI Taxonomy" id="1173020"/>
    <lineage>
        <taxon>Bacteria</taxon>
        <taxon>Bacillati</taxon>
        <taxon>Cyanobacteriota</taxon>
        <taxon>Cyanophyceae</taxon>
        <taxon>Gomontiellales</taxon>
        <taxon>Chamaesiphonaceae</taxon>
        <taxon>Chamaesiphon</taxon>
    </lineage>
</organism>
<evidence type="ECO:0000313" key="8">
    <source>
        <dbReference type="EMBL" id="AFY91825.1"/>
    </source>
</evidence>
<feature type="transmembrane region" description="Helical" evidence="6">
    <location>
        <begin position="304"/>
        <end position="322"/>
    </location>
</feature>
<dbReference type="AlphaFoldDB" id="K9UAI3"/>
<dbReference type="PATRIC" id="fig|1173020.3.peg.644"/>
<feature type="transmembrane region" description="Helical" evidence="6">
    <location>
        <begin position="365"/>
        <end position="383"/>
    </location>
</feature>
<feature type="transmembrane region" description="Helical" evidence="6">
    <location>
        <begin position="278"/>
        <end position="295"/>
    </location>
</feature>
<evidence type="ECO:0000256" key="4">
    <source>
        <dbReference type="ARBA" id="ARBA00022989"/>
    </source>
</evidence>
<gene>
    <name evidence="8" type="ORF">Cha6605_0541</name>
</gene>
<feature type="transmembrane region" description="Helical" evidence="6">
    <location>
        <begin position="136"/>
        <end position="156"/>
    </location>
</feature>
<feature type="transmembrane region" description="Helical" evidence="6">
    <location>
        <begin position="328"/>
        <end position="353"/>
    </location>
</feature>
<dbReference type="RefSeq" id="WP_015158019.1">
    <property type="nucleotide sequence ID" value="NC_019697.1"/>
</dbReference>
<evidence type="ECO:0000256" key="5">
    <source>
        <dbReference type="ARBA" id="ARBA00023136"/>
    </source>
</evidence>
<dbReference type="GO" id="GO:0005886">
    <property type="term" value="C:plasma membrane"/>
    <property type="evidence" value="ECO:0007669"/>
    <property type="project" value="UniProtKB-SubCell"/>
</dbReference>
<comment type="subcellular location">
    <subcellularLocation>
        <location evidence="1">Cell membrane</location>
        <topology evidence="1">Multi-pass membrane protein</topology>
    </subcellularLocation>
</comment>
<keyword evidence="5 6" id="KW-0472">Membrane</keyword>
<keyword evidence="9" id="KW-1185">Reference proteome</keyword>
<dbReference type="CDD" id="cd17473">
    <property type="entry name" value="MFS_arabinose_efflux_permease_like"/>
    <property type="match status" value="1"/>
</dbReference>
<evidence type="ECO:0000256" key="2">
    <source>
        <dbReference type="ARBA" id="ARBA00022475"/>
    </source>
</evidence>
<dbReference type="PROSITE" id="PS50850">
    <property type="entry name" value="MFS"/>
    <property type="match status" value="1"/>
</dbReference>
<dbReference type="InterPro" id="IPR036259">
    <property type="entry name" value="MFS_trans_sf"/>
</dbReference>
<evidence type="ECO:0000313" key="9">
    <source>
        <dbReference type="Proteomes" id="UP000010366"/>
    </source>
</evidence>
<dbReference type="Gene3D" id="1.20.1250.20">
    <property type="entry name" value="MFS general substrate transporter like domains"/>
    <property type="match status" value="1"/>
</dbReference>
<feature type="transmembrane region" description="Helical" evidence="6">
    <location>
        <begin position="193"/>
        <end position="213"/>
    </location>
</feature>
<dbReference type="PANTHER" id="PTHR43124">
    <property type="entry name" value="PURINE EFFLUX PUMP PBUE"/>
    <property type="match status" value="1"/>
</dbReference>
<dbReference type="KEGG" id="cmp:Cha6605_0541"/>
<name>K9UAI3_CHAP6</name>
<dbReference type="InterPro" id="IPR050189">
    <property type="entry name" value="MFS_Efflux_Transporters"/>
</dbReference>
<evidence type="ECO:0000256" key="3">
    <source>
        <dbReference type="ARBA" id="ARBA00022692"/>
    </source>
</evidence>
<dbReference type="eggNOG" id="COG2814">
    <property type="taxonomic scope" value="Bacteria"/>
</dbReference>
<keyword evidence="3 6" id="KW-0812">Transmembrane</keyword>
<feature type="domain" description="Major facilitator superfamily (MFS) profile" evidence="7">
    <location>
        <begin position="33"/>
        <end position="419"/>
    </location>
</feature>
<keyword evidence="4 6" id="KW-1133">Transmembrane helix</keyword>
<dbReference type="InterPro" id="IPR005829">
    <property type="entry name" value="Sugar_transporter_CS"/>
</dbReference>
<dbReference type="PROSITE" id="PS00216">
    <property type="entry name" value="SUGAR_TRANSPORT_1"/>
    <property type="match status" value="1"/>
</dbReference>
<feature type="transmembrane region" description="Helical" evidence="6">
    <location>
        <begin position="395"/>
        <end position="414"/>
    </location>
</feature>
<dbReference type="PANTHER" id="PTHR43124:SF3">
    <property type="entry name" value="CHLORAMPHENICOL EFFLUX PUMP RV0191"/>
    <property type="match status" value="1"/>
</dbReference>
<feature type="transmembrane region" description="Helical" evidence="6">
    <location>
        <begin position="35"/>
        <end position="55"/>
    </location>
</feature>
<proteinExistence type="predicted"/>
<dbReference type="Proteomes" id="UP000010366">
    <property type="component" value="Chromosome"/>
</dbReference>
<evidence type="ECO:0000256" key="1">
    <source>
        <dbReference type="ARBA" id="ARBA00004651"/>
    </source>
</evidence>
<protein>
    <submittedName>
        <fullName evidence="8">Arabinose efflux permease family protein</fullName>
    </submittedName>
</protein>
<dbReference type="SUPFAM" id="SSF103473">
    <property type="entry name" value="MFS general substrate transporter"/>
    <property type="match status" value="1"/>
</dbReference>
<dbReference type="InterPro" id="IPR020846">
    <property type="entry name" value="MFS_dom"/>
</dbReference>
<sequence length="427" mass="45592">MSLTRAHTKLIRIRTNLLNRKSDLMPNPNAWTTKLTIFLASSLTVMAGATVSPSLPAMKQNFASTITDPDLLTTLVKLVITLPALFITIGSPIAGLIIDRFGRKPLLLVATILYGLAGTSGLYLESLPAILVGRAFLGLAVAGVMVSATTLIADYYSGPARAAFMGLQAGFMGLGGVLFLTLGGALAQQNWHYPFGIYLFAWAIVPLIMAFILEPDRARSLDPREIEESEAQSSSLPVAVLAIVYGLTTLSQIAFYLIPVQLPFFLETLVRAQPSQSGLAIALCTLFSALASVTYGKLKQRMEFITFLPIIFGLMGIGYLLIGQSTNWLQVLTGLAIAGMGLGILMPNMTVWLSTTVPDAVRGRALGGLSTAMFLGQFLSPIVTQPFTKPLGFGGVYALTGGILIVVALAFAVFKSQVRNLTRSQAI</sequence>
<reference evidence="8 9" key="1">
    <citation type="submission" date="2012-05" db="EMBL/GenBank/DDBJ databases">
        <title>Finished chromosome of genome of Chamaesiphon sp. PCC 6605.</title>
        <authorList>
            <consortium name="US DOE Joint Genome Institute"/>
            <person name="Gugger M."/>
            <person name="Coursin T."/>
            <person name="Rippka R."/>
            <person name="Tandeau De Marsac N."/>
            <person name="Huntemann M."/>
            <person name="Wei C.-L."/>
            <person name="Han J."/>
            <person name="Detter J.C."/>
            <person name="Han C."/>
            <person name="Tapia R."/>
            <person name="Chen A."/>
            <person name="Kyrpides N."/>
            <person name="Mavromatis K."/>
            <person name="Markowitz V."/>
            <person name="Szeto E."/>
            <person name="Ivanova N."/>
            <person name="Pagani I."/>
            <person name="Pati A."/>
            <person name="Goodwin L."/>
            <person name="Nordberg H.P."/>
            <person name="Cantor M.N."/>
            <person name="Hua S.X."/>
            <person name="Woyke T."/>
            <person name="Kerfeld C.A."/>
        </authorList>
    </citation>
    <scope>NUCLEOTIDE SEQUENCE [LARGE SCALE GENOMIC DNA]</scope>
    <source>
        <strain evidence="9">ATCC 27169 / PCC 6605</strain>
    </source>
</reference>
<dbReference type="EMBL" id="CP003600">
    <property type="protein sequence ID" value="AFY91825.1"/>
    <property type="molecule type" value="Genomic_DNA"/>
</dbReference>
<keyword evidence="2" id="KW-1003">Cell membrane</keyword>
<feature type="transmembrane region" description="Helical" evidence="6">
    <location>
        <begin position="163"/>
        <end position="187"/>
    </location>
</feature>
<feature type="transmembrane region" description="Helical" evidence="6">
    <location>
        <begin position="105"/>
        <end position="124"/>
    </location>
</feature>
<dbReference type="InterPro" id="IPR011701">
    <property type="entry name" value="MFS"/>
</dbReference>